<dbReference type="EMBL" id="FNAV01000002">
    <property type="protein sequence ID" value="SDE29244.1"/>
    <property type="molecule type" value="Genomic_DNA"/>
</dbReference>
<evidence type="ECO:0000313" key="3">
    <source>
        <dbReference type="Proteomes" id="UP000198994"/>
    </source>
</evidence>
<organism evidence="2 3">
    <name type="scientific">Salipiger thiooxidans</name>
    <dbReference type="NCBI Taxonomy" id="282683"/>
    <lineage>
        <taxon>Bacteria</taxon>
        <taxon>Pseudomonadati</taxon>
        <taxon>Pseudomonadota</taxon>
        <taxon>Alphaproteobacteria</taxon>
        <taxon>Rhodobacterales</taxon>
        <taxon>Roseobacteraceae</taxon>
        <taxon>Salipiger</taxon>
    </lineage>
</organism>
<dbReference type="AlphaFoldDB" id="A0A1G7BQ52"/>
<sequence>MSLAASLPPAAFPGHQLPVQQLPGQQPLSQGSSRALQVTVVSITQTSGHSAPPAPEAGDDVPLGTYDDPARTRAVGAPLTTTDLLRGLVDEMSARGNDILDNLELRIRGVMAEAMGVAFDPADEAAPSLADLRAMAEEQDLPILVLAADTFQGHRDSFNAAIATMHAGIDRMAQSPLPETRHLGIVKHAVRELVSAQYEPEALRIDLDALRGAALLKLTGALNGPLERDIGQRRADGHAELRGKREGMFRHLMRDYQQGGLSVVVSTMTAWADQGTITDGDSTLSDTRSYASYASASFTIGAPPEPHTTLARY</sequence>
<keyword evidence="3" id="KW-1185">Reference proteome</keyword>
<reference evidence="3" key="1">
    <citation type="submission" date="2016-10" db="EMBL/GenBank/DDBJ databases">
        <authorList>
            <person name="Varghese N."/>
            <person name="Submissions S."/>
        </authorList>
    </citation>
    <scope>NUCLEOTIDE SEQUENCE [LARGE SCALE GENOMIC DNA]</scope>
    <source>
        <strain evidence="3">DSM 10146</strain>
    </source>
</reference>
<gene>
    <name evidence="2" type="ORF">SAMN04488105_102320</name>
</gene>
<dbReference type="RefSeq" id="WP_089955598.1">
    <property type="nucleotide sequence ID" value="NZ_FNAV01000002.1"/>
</dbReference>
<dbReference type="Proteomes" id="UP000198994">
    <property type="component" value="Unassembled WGS sequence"/>
</dbReference>
<accession>A0A1G7BQ52</accession>
<name>A0A1G7BQ52_9RHOB</name>
<feature type="region of interest" description="Disordered" evidence="1">
    <location>
        <begin position="44"/>
        <end position="63"/>
    </location>
</feature>
<proteinExistence type="predicted"/>
<evidence type="ECO:0000313" key="2">
    <source>
        <dbReference type="EMBL" id="SDE29244.1"/>
    </source>
</evidence>
<evidence type="ECO:0000256" key="1">
    <source>
        <dbReference type="SAM" id="MobiDB-lite"/>
    </source>
</evidence>
<protein>
    <submittedName>
        <fullName evidence="2">Uncharacterized protein</fullName>
    </submittedName>
</protein>